<dbReference type="PATRIC" id="fig|158500.4.peg.2779"/>
<dbReference type="InterPro" id="IPR005090">
    <property type="entry name" value="RepC_N"/>
</dbReference>
<feature type="domain" description="Plasmid replication protein C N-terminal" evidence="1">
    <location>
        <begin position="16"/>
        <end position="164"/>
    </location>
</feature>
<evidence type="ECO:0000259" key="1">
    <source>
        <dbReference type="Pfam" id="PF03428"/>
    </source>
</evidence>
<dbReference type="Pfam" id="PF03428">
    <property type="entry name" value="RP-C"/>
    <property type="match status" value="1"/>
</dbReference>
<proteinExistence type="predicted"/>
<dbReference type="eggNOG" id="ENOG5031PDZ">
    <property type="taxonomic scope" value="Bacteria"/>
</dbReference>
<dbReference type="EMBL" id="JFYZ01000012">
    <property type="protein sequence ID" value="EZP81500.1"/>
    <property type="molecule type" value="Genomic_DNA"/>
</dbReference>
<evidence type="ECO:0000313" key="2">
    <source>
        <dbReference type="EMBL" id="EZP81500.1"/>
    </source>
</evidence>
<organism evidence="2 3">
    <name type="scientific">Novosphingobium resinovorum</name>
    <dbReference type="NCBI Taxonomy" id="158500"/>
    <lineage>
        <taxon>Bacteria</taxon>
        <taxon>Pseudomonadati</taxon>
        <taxon>Pseudomonadota</taxon>
        <taxon>Alphaproteobacteria</taxon>
        <taxon>Sphingomonadales</taxon>
        <taxon>Sphingomonadaceae</taxon>
        <taxon>Novosphingobium</taxon>
    </lineage>
</organism>
<dbReference type="AlphaFoldDB" id="A0A031JX27"/>
<gene>
    <name evidence="2" type="ORF">BV97_02718</name>
</gene>
<comment type="caution">
    <text evidence="2">The sequence shown here is derived from an EMBL/GenBank/DDBJ whole genome shotgun (WGS) entry which is preliminary data.</text>
</comment>
<dbReference type="RefSeq" id="WP_036526405.1">
    <property type="nucleotide sequence ID" value="NZ_JFYZ01000012.1"/>
</dbReference>
<reference evidence="2 3" key="1">
    <citation type="submission" date="2014-03" db="EMBL/GenBank/DDBJ databases">
        <title>Whole genome sequence of Novosphingobium resinovorum KF1.</title>
        <authorList>
            <person name="Gan H.M."/>
            <person name="Gan H.Y."/>
            <person name="Chew T.H."/>
            <person name="Savka M.A."/>
        </authorList>
    </citation>
    <scope>NUCLEOTIDE SEQUENCE [LARGE SCALE GENOMIC DNA]</scope>
    <source>
        <strain evidence="2 3">KF1</strain>
    </source>
</reference>
<protein>
    <recommendedName>
        <fullName evidence="1">Plasmid replication protein C N-terminal domain-containing protein</fullName>
    </recommendedName>
</protein>
<name>A0A031JX27_9SPHN</name>
<accession>A0A031JX27</accession>
<sequence length="403" mass="43694">MSSITLTHAGLPDKIKDRQSLVRLVRRIGRPGLGLSERQVRYLTLTIWSCRETDFHAGSICAHWMSVTAMATELSCTVRQIRNIECALERKGLIARTIGSGGRRRGVRDAAGKICWVEGIDLGPLLQPAMLDRLLECHGQLEQEELALEILRRDIQITRRLIRASGDDDAMACSDAILPRGRTSRMTDRARLEEILDALRAVHAVISEACGAAEISDADAVSSDASEISDAPYILPRTSQNPCTGKPEALPATISPRQAILLASTSYRARIERRGGPTFANLVEASREACSDLGISAREWGSLCSRIGREAAALTILIVDRNARLEEDDRYHARKPIACARGIASRVETGRANLRGMLLAGQGMDLDRDLPPHLAQRRQGAGSRSIGALAAQALSGLGGGAWS</sequence>
<dbReference type="Proteomes" id="UP000024329">
    <property type="component" value="Unassembled WGS sequence"/>
</dbReference>
<evidence type="ECO:0000313" key="3">
    <source>
        <dbReference type="Proteomes" id="UP000024329"/>
    </source>
</evidence>